<dbReference type="Pfam" id="PF00717">
    <property type="entry name" value="Peptidase_S24"/>
    <property type="match status" value="1"/>
</dbReference>
<dbReference type="RefSeq" id="WP_181058617.1">
    <property type="nucleotide sequence ID" value="NZ_JACDTY010000007.1"/>
</dbReference>
<dbReference type="Gene3D" id="1.10.260.40">
    <property type="entry name" value="lambda repressor-like DNA-binding domains"/>
    <property type="match status" value="1"/>
</dbReference>
<dbReference type="EMBL" id="JACDTY010000007">
    <property type="protein sequence ID" value="MBA1141737.1"/>
    <property type="molecule type" value="Genomic_DNA"/>
</dbReference>
<dbReference type="SUPFAM" id="SSF51306">
    <property type="entry name" value="LexA/Signal peptidase"/>
    <property type="match status" value="1"/>
</dbReference>
<dbReference type="InterPro" id="IPR015927">
    <property type="entry name" value="Peptidase_S24_S26A/B/C"/>
</dbReference>
<proteinExistence type="predicted"/>
<dbReference type="Proteomes" id="UP000558284">
    <property type="component" value="Unassembled WGS sequence"/>
</dbReference>
<evidence type="ECO:0000259" key="1">
    <source>
        <dbReference type="PROSITE" id="PS50943"/>
    </source>
</evidence>
<dbReference type="InterPro" id="IPR001387">
    <property type="entry name" value="Cro/C1-type_HTH"/>
</dbReference>
<dbReference type="AlphaFoldDB" id="A0A838B6N4"/>
<gene>
    <name evidence="2" type="ORF">H0241_15925</name>
</gene>
<dbReference type="SMART" id="SM00530">
    <property type="entry name" value="HTH_XRE"/>
    <property type="match status" value="1"/>
</dbReference>
<dbReference type="InterPro" id="IPR010982">
    <property type="entry name" value="Lambda_DNA-bd_dom_sf"/>
</dbReference>
<organism evidence="2 3">
    <name type="scientific">Mesorhizobium neociceri</name>
    <dbReference type="NCBI Taxonomy" id="1307853"/>
    <lineage>
        <taxon>Bacteria</taxon>
        <taxon>Pseudomonadati</taxon>
        <taxon>Pseudomonadota</taxon>
        <taxon>Alphaproteobacteria</taxon>
        <taxon>Hyphomicrobiales</taxon>
        <taxon>Phyllobacteriaceae</taxon>
        <taxon>Mesorhizobium</taxon>
    </lineage>
</organism>
<dbReference type="SUPFAM" id="SSF47413">
    <property type="entry name" value="lambda repressor-like DNA-binding domains"/>
    <property type="match status" value="1"/>
</dbReference>
<dbReference type="InterPro" id="IPR036286">
    <property type="entry name" value="LexA/Signal_pep-like_sf"/>
</dbReference>
<feature type="domain" description="HTH cro/C1-type" evidence="1">
    <location>
        <begin position="27"/>
        <end position="69"/>
    </location>
</feature>
<sequence>MDNSYMQNDLQKIVVRRLDELGLGPVEAATKAGLERTYIRDIVQGKKLSVRTDKLESLARALQLDPGDLSLSKATASPLTALRNVPVTGFVQAGHWAETWEWSDDDVYTEGVPDDPAWRSFTLHAAEVRGPSMNRRYPENTVLVFTDLIETGAALEPGRRYIVERERADGLREATVKKLWRDDAGKIWLLPESDDPRFQEPIPIDGGEDDTVRIVGRVVYAVSRE</sequence>
<dbReference type="CDD" id="cd06529">
    <property type="entry name" value="S24_LexA-like"/>
    <property type="match status" value="1"/>
</dbReference>
<evidence type="ECO:0000313" key="3">
    <source>
        <dbReference type="Proteomes" id="UP000558284"/>
    </source>
</evidence>
<dbReference type="Gene3D" id="2.10.109.10">
    <property type="entry name" value="Umud Fragment, subunit A"/>
    <property type="match status" value="1"/>
</dbReference>
<reference evidence="2 3" key="1">
    <citation type="submission" date="2020-07" db="EMBL/GenBank/DDBJ databases">
        <title>Definition of the novel symbiovar canariense within Mesorhizobium novociceri, a new species of genus Mesorhizobium nodulating Cicer canariense in the Caldera de Taburiente National Park (La Palma, Canary Islands).</title>
        <authorList>
            <person name="Leon-Barrios M."/>
            <person name="Perez-Yepez J."/>
            <person name="Flores-Felix J.D."/>
            <person name="Ramirez-Baena M.H."/>
            <person name="Pulido-Suarez L."/>
            <person name="Igual J.M."/>
            <person name="Velazquez E."/>
            <person name="Peix A."/>
        </authorList>
    </citation>
    <scope>NUCLEOTIDE SEQUENCE [LARGE SCALE GENOMIC DNA]</scope>
    <source>
        <strain evidence="2 3">CCANP35</strain>
    </source>
</reference>
<dbReference type="GO" id="GO:0003677">
    <property type="term" value="F:DNA binding"/>
    <property type="evidence" value="ECO:0007669"/>
    <property type="project" value="InterPro"/>
</dbReference>
<protein>
    <submittedName>
        <fullName evidence="2">Helix-turn-helix domain-containing protein</fullName>
    </submittedName>
</protein>
<keyword evidence="3" id="KW-1185">Reference proteome</keyword>
<dbReference type="InterPro" id="IPR039418">
    <property type="entry name" value="LexA-like"/>
</dbReference>
<evidence type="ECO:0000313" key="2">
    <source>
        <dbReference type="EMBL" id="MBA1141737.1"/>
    </source>
</evidence>
<accession>A0A838B6N4</accession>
<name>A0A838B6N4_9HYPH</name>
<dbReference type="PROSITE" id="PS50943">
    <property type="entry name" value="HTH_CROC1"/>
    <property type="match status" value="1"/>
</dbReference>
<comment type="caution">
    <text evidence="2">The sequence shown here is derived from an EMBL/GenBank/DDBJ whole genome shotgun (WGS) entry which is preliminary data.</text>
</comment>